<feature type="binding site" description="axial binding residue" evidence="11">
    <location>
        <position position="471"/>
    </location>
    <ligand>
        <name>heme</name>
        <dbReference type="ChEBI" id="CHEBI:30413"/>
    </ligand>
    <ligandPart>
        <name>Fe</name>
        <dbReference type="ChEBI" id="CHEBI:18248"/>
    </ligandPart>
</feature>
<evidence type="ECO:0000256" key="10">
    <source>
        <dbReference type="ARBA" id="ARBA00023136"/>
    </source>
</evidence>
<dbReference type="PANTHER" id="PTHR24282">
    <property type="entry name" value="CYTOCHROME P450 FAMILY MEMBER"/>
    <property type="match status" value="1"/>
</dbReference>
<reference evidence="13 14" key="1">
    <citation type="journal article" date="2023" name="G3 (Bethesda)">
        <title>A chromosome-length genome assembly and annotation of blackberry (Rubus argutus, cv. 'Hillquist').</title>
        <authorList>
            <person name="Bruna T."/>
            <person name="Aryal R."/>
            <person name="Dudchenko O."/>
            <person name="Sargent D.J."/>
            <person name="Mead D."/>
            <person name="Buti M."/>
            <person name="Cavallini A."/>
            <person name="Hytonen T."/>
            <person name="Andres J."/>
            <person name="Pham M."/>
            <person name="Weisz D."/>
            <person name="Mascagni F."/>
            <person name="Usai G."/>
            <person name="Natali L."/>
            <person name="Bassil N."/>
            <person name="Fernandez G.E."/>
            <person name="Lomsadze A."/>
            <person name="Armour M."/>
            <person name="Olukolu B."/>
            <person name="Poorten T."/>
            <person name="Britton C."/>
            <person name="Davik J."/>
            <person name="Ashrafi H."/>
            <person name="Aiden E.L."/>
            <person name="Borodovsky M."/>
            <person name="Worthington M."/>
        </authorList>
    </citation>
    <scope>NUCLEOTIDE SEQUENCE [LARGE SCALE GENOMIC DNA]</scope>
    <source>
        <strain evidence="13">PI 553951</strain>
    </source>
</reference>
<evidence type="ECO:0000256" key="2">
    <source>
        <dbReference type="ARBA" id="ARBA00010617"/>
    </source>
</evidence>
<dbReference type="Gene3D" id="1.10.630.10">
    <property type="entry name" value="Cytochrome P450"/>
    <property type="match status" value="1"/>
</dbReference>
<keyword evidence="3 11" id="KW-0349">Heme</keyword>
<evidence type="ECO:0000256" key="5">
    <source>
        <dbReference type="ARBA" id="ARBA00022723"/>
    </source>
</evidence>
<keyword evidence="9 12" id="KW-0503">Monooxygenase</keyword>
<evidence type="ECO:0000313" key="13">
    <source>
        <dbReference type="EMBL" id="KAK9948064.1"/>
    </source>
</evidence>
<evidence type="ECO:0000256" key="6">
    <source>
        <dbReference type="ARBA" id="ARBA00022989"/>
    </source>
</evidence>
<keyword evidence="4" id="KW-0812">Transmembrane</keyword>
<dbReference type="InterPro" id="IPR002401">
    <property type="entry name" value="Cyt_P450_E_grp-I"/>
</dbReference>
<dbReference type="GO" id="GO:0005506">
    <property type="term" value="F:iron ion binding"/>
    <property type="evidence" value="ECO:0007669"/>
    <property type="project" value="InterPro"/>
</dbReference>
<dbReference type="InterPro" id="IPR050665">
    <property type="entry name" value="Cytochrome_P450_Monooxygen"/>
</dbReference>
<gene>
    <name evidence="13" type="ORF">M0R45_003653</name>
</gene>
<evidence type="ECO:0000313" key="14">
    <source>
        <dbReference type="Proteomes" id="UP001457282"/>
    </source>
</evidence>
<protein>
    <recommendedName>
        <fullName evidence="15">Cytochrome P450</fullName>
    </recommendedName>
</protein>
<dbReference type="InterPro" id="IPR036396">
    <property type="entry name" value="Cyt_P450_sf"/>
</dbReference>
<keyword evidence="6" id="KW-1133">Transmembrane helix</keyword>
<comment type="similarity">
    <text evidence="2 12">Belongs to the cytochrome P450 family.</text>
</comment>
<dbReference type="SUPFAM" id="SSF48264">
    <property type="entry name" value="Cytochrome P450"/>
    <property type="match status" value="1"/>
</dbReference>
<dbReference type="FunFam" id="1.10.630.10:FF:000029">
    <property type="entry name" value="Cytochrome P450 734A1"/>
    <property type="match status" value="1"/>
</dbReference>
<organism evidence="13 14">
    <name type="scientific">Rubus argutus</name>
    <name type="common">Southern blackberry</name>
    <dbReference type="NCBI Taxonomy" id="59490"/>
    <lineage>
        <taxon>Eukaryota</taxon>
        <taxon>Viridiplantae</taxon>
        <taxon>Streptophyta</taxon>
        <taxon>Embryophyta</taxon>
        <taxon>Tracheophyta</taxon>
        <taxon>Spermatophyta</taxon>
        <taxon>Magnoliopsida</taxon>
        <taxon>eudicotyledons</taxon>
        <taxon>Gunneridae</taxon>
        <taxon>Pentapetalae</taxon>
        <taxon>rosids</taxon>
        <taxon>fabids</taxon>
        <taxon>Rosales</taxon>
        <taxon>Rosaceae</taxon>
        <taxon>Rosoideae</taxon>
        <taxon>Rosoideae incertae sedis</taxon>
        <taxon>Rubus</taxon>
    </lineage>
</organism>
<dbReference type="InterPro" id="IPR001128">
    <property type="entry name" value="Cyt_P450"/>
</dbReference>
<dbReference type="GO" id="GO:0016020">
    <property type="term" value="C:membrane"/>
    <property type="evidence" value="ECO:0007669"/>
    <property type="project" value="UniProtKB-SubCell"/>
</dbReference>
<evidence type="ECO:0008006" key="15">
    <source>
        <dbReference type="Google" id="ProtNLM"/>
    </source>
</evidence>
<dbReference type="InterPro" id="IPR017972">
    <property type="entry name" value="Cyt_P450_CS"/>
</dbReference>
<evidence type="ECO:0000256" key="3">
    <source>
        <dbReference type="ARBA" id="ARBA00022617"/>
    </source>
</evidence>
<comment type="caution">
    <text evidence="13">The sequence shown here is derived from an EMBL/GenBank/DDBJ whole genome shotgun (WGS) entry which is preliminary data.</text>
</comment>
<dbReference type="GO" id="GO:0004497">
    <property type="term" value="F:monooxygenase activity"/>
    <property type="evidence" value="ECO:0007669"/>
    <property type="project" value="UniProtKB-KW"/>
</dbReference>
<comment type="subcellular location">
    <subcellularLocation>
        <location evidence="1">Membrane</location>
        <topology evidence="1">Single-pass membrane protein</topology>
    </subcellularLocation>
</comment>
<dbReference type="Proteomes" id="UP001457282">
    <property type="component" value="Unassembled WGS sequence"/>
</dbReference>
<dbReference type="PRINTS" id="PR00385">
    <property type="entry name" value="P450"/>
</dbReference>
<evidence type="ECO:0000256" key="11">
    <source>
        <dbReference type="PIRSR" id="PIRSR602401-1"/>
    </source>
</evidence>
<comment type="cofactor">
    <cofactor evidence="11">
        <name>heme</name>
        <dbReference type="ChEBI" id="CHEBI:30413"/>
    </cofactor>
</comment>
<dbReference type="PRINTS" id="PR00463">
    <property type="entry name" value="EP450I"/>
</dbReference>
<name>A0AAW1YFY6_RUBAR</name>
<evidence type="ECO:0000256" key="4">
    <source>
        <dbReference type="ARBA" id="ARBA00022692"/>
    </source>
</evidence>
<keyword evidence="7 12" id="KW-0560">Oxidoreductase</keyword>
<evidence type="ECO:0000256" key="1">
    <source>
        <dbReference type="ARBA" id="ARBA00004167"/>
    </source>
</evidence>
<dbReference type="GO" id="GO:0020037">
    <property type="term" value="F:heme binding"/>
    <property type="evidence" value="ECO:0007669"/>
    <property type="project" value="InterPro"/>
</dbReference>
<keyword evidence="8 11" id="KW-0408">Iron</keyword>
<dbReference type="EMBL" id="JBEDUW010000001">
    <property type="protein sequence ID" value="KAK9948064.1"/>
    <property type="molecule type" value="Genomic_DNA"/>
</dbReference>
<evidence type="ECO:0000256" key="7">
    <source>
        <dbReference type="ARBA" id="ARBA00023002"/>
    </source>
</evidence>
<dbReference type="GO" id="GO:0016705">
    <property type="term" value="F:oxidoreductase activity, acting on paired donors, with incorporation or reduction of molecular oxygen"/>
    <property type="evidence" value="ECO:0007669"/>
    <property type="project" value="InterPro"/>
</dbReference>
<evidence type="ECO:0000256" key="8">
    <source>
        <dbReference type="ARBA" id="ARBA00023004"/>
    </source>
</evidence>
<dbReference type="PROSITE" id="PS00086">
    <property type="entry name" value="CYTOCHROME_P450"/>
    <property type="match status" value="1"/>
</dbReference>
<evidence type="ECO:0000256" key="12">
    <source>
        <dbReference type="RuleBase" id="RU000461"/>
    </source>
</evidence>
<proteinExistence type="inferred from homology"/>
<keyword evidence="5 11" id="KW-0479">Metal-binding</keyword>
<evidence type="ECO:0000256" key="9">
    <source>
        <dbReference type="ARBA" id="ARBA00023033"/>
    </source>
</evidence>
<sequence length="523" mass="60000">MEDYYVVLFSGSLFLLLCGGVKAFYSIWWKPKLLERRLKRQGIRGTPYRPLIGDMKEFVSQIKEAWSKPMSLNHQIVPRVDPFTLNTMQKYGRISMCWIGTTPRLIIMDPEMMKEVLSNKLGHFHKPPLNPQILILTKGLATLQGEKWAKHRRIINPAFHLEKLKEMIPVFVISCGKLIEQWKMEISLLQGSREMDIWPELQKLTADVISRAAFGSTYEGGKKVFELQRELLTLTVEAMQTLYIPGFRFIPTKKNQRRKKLHNEITSMLRNIIQKKMNAIRAGETRVDDLLGLLLQSNSQTHLSENISSSTKRNEMMTIEDVIEECKQFYLAAQETTSSLLTWTMIVLAMHPSWQEKAREEVLRVCGKKEPNFEAISHLKIVTMILNEVLRLYPPAIASYQHAYKETKIGDIVVPAGVDLTLPILLIHHDPELWGDDAGEFKPERFSEGVAKASKDQQKAFFPFGWGPRICIGQNMAMIEAKLALAMILQQFSFELSPSYTHAPYTLTILQPQHGAQITLHQL</sequence>
<keyword evidence="10" id="KW-0472">Membrane</keyword>
<keyword evidence="14" id="KW-1185">Reference proteome</keyword>
<accession>A0AAW1YFY6</accession>
<dbReference type="PANTHER" id="PTHR24282:SF94">
    <property type="entry name" value="CYTOCHROME P450 72C1"/>
    <property type="match status" value="1"/>
</dbReference>
<dbReference type="AlphaFoldDB" id="A0AAW1YFY6"/>
<dbReference type="Pfam" id="PF00067">
    <property type="entry name" value="p450"/>
    <property type="match status" value="1"/>
</dbReference>